<keyword evidence="4" id="KW-0997">Cell inner membrane</keyword>
<evidence type="ECO:0000256" key="4">
    <source>
        <dbReference type="ARBA" id="ARBA00022519"/>
    </source>
</evidence>
<feature type="transmembrane region" description="Helical" evidence="8">
    <location>
        <begin position="215"/>
        <end position="234"/>
    </location>
</feature>
<keyword evidence="5 8" id="KW-0812">Transmembrane</keyword>
<keyword evidence="6 8" id="KW-1133">Transmembrane helix</keyword>
<feature type="transmembrane region" description="Helical" evidence="8">
    <location>
        <begin position="279"/>
        <end position="302"/>
    </location>
</feature>
<keyword evidence="7 8" id="KW-0472">Membrane</keyword>
<dbReference type="Pfam" id="PF01914">
    <property type="entry name" value="MarC"/>
    <property type="match status" value="1"/>
</dbReference>
<evidence type="ECO:0000256" key="3">
    <source>
        <dbReference type="ARBA" id="ARBA00022475"/>
    </source>
</evidence>
<organism evidence="9 10">
    <name type="scientific">Pirellulimonas nuda</name>
    <dbReference type="NCBI Taxonomy" id="2528009"/>
    <lineage>
        <taxon>Bacteria</taxon>
        <taxon>Pseudomonadati</taxon>
        <taxon>Planctomycetota</taxon>
        <taxon>Planctomycetia</taxon>
        <taxon>Pirellulales</taxon>
        <taxon>Lacipirellulaceae</taxon>
        <taxon>Pirellulimonas</taxon>
    </lineage>
</organism>
<comment type="subcellular location">
    <subcellularLocation>
        <location evidence="1">Cell inner membrane</location>
        <topology evidence="1">Multi-pass membrane protein</topology>
    </subcellularLocation>
    <subcellularLocation>
        <location evidence="8">Cell membrane</location>
        <topology evidence="8">Multi-pass membrane protein</topology>
    </subcellularLocation>
</comment>
<comment type="similarity">
    <text evidence="2 8">Belongs to the UPF0056 (MarC) family.</text>
</comment>
<dbReference type="PANTHER" id="PTHR33508:SF2">
    <property type="entry name" value="UPF0056 INNER MEMBRANE PROTEIN MARC"/>
    <property type="match status" value="1"/>
</dbReference>
<dbReference type="GO" id="GO:0005886">
    <property type="term" value="C:plasma membrane"/>
    <property type="evidence" value="ECO:0007669"/>
    <property type="project" value="UniProtKB-SubCell"/>
</dbReference>
<dbReference type="EMBL" id="CP036291">
    <property type="protein sequence ID" value="QDU89224.1"/>
    <property type="molecule type" value="Genomic_DNA"/>
</dbReference>
<evidence type="ECO:0000256" key="1">
    <source>
        <dbReference type="ARBA" id="ARBA00004429"/>
    </source>
</evidence>
<sequence>MLLGGLKKLLVQTARVAPRFAGRPVGIAPTTGNDAAAACESCLSAGIVPARVGAEAGEYAAKQVHLAMWAGKAMVSLAAGVVRRGGNDRRLRSGGLDLGGHKKTTVWVGMNDHIQAIVTVLSLVNPGICAAMFAKAEAGRSRGSKLTDAAKAAMAILVILTVAALAGARLLHLFGVSLDAFMVAGGGVLAWMGFSMLSHQPADSEPDAAQSLTPLIMFAASPGTITGVITLSAAHSQLKLPVTALTAIVVAVASTWLVMVIVACLPGRRHGGGFLRDTLTRFMGLIVLAMGVQFALTGYHAFVQKAM</sequence>
<dbReference type="KEGG" id="pnd:Pla175_26110"/>
<evidence type="ECO:0000313" key="9">
    <source>
        <dbReference type="EMBL" id="QDU89224.1"/>
    </source>
</evidence>
<feature type="transmembrane region" description="Helical" evidence="8">
    <location>
        <begin position="146"/>
        <end position="167"/>
    </location>
</feature>
<dbReference type="InterPro" id="IPR002771">
    <property type="entry name" value="Multi_antbiot-R_MarC"/>
</dbReference>
<evidence type="ECO:0000256" key="5">
    <source>
        <dbReference type="ARBA" id="ARBA00022692"/>
    </source>
</evidence>
<reference evidence="9 10" key="1">
    <citation type="submission" date="2019-02" db="EMBL/GenBank/DDBJ databases">
        <title>Deep-cultivation of Planctomycetes and their phenomic and genomic characterization uncovers novel biology.</title>
        <authorList>
            <person name="Wiegand S."/>
            <person name="Jogler M."/>
            <person name="Boedeker C."/>
            <person name="Pinto D."/>
            <person name="Vollmers J."/>
            <person name="Rivas-Marin E."/>
            <person name="Kohn T."/>
            <person name="Peeters S.H."/>
            <person name="Heuer A."/>
            <person name="Rast P."/>
            <person name="Oberbeckmann S."/>
            <person name="Bunk B."/>
            <person name="Jeske O."/>
            <person name="Meyerdierks A."/>
            <person name="Storesund J.E."/>
            <person name="Kallscheuer N."/>
            <person name="Luecker S."/>
            <person name="Lage O.M."/>
            <person name="Pohl T."/>
            <person name="Merkel B.J."/>
            <person name="Hornburger P."/>
            <person name="Mueller R.-W."/>
            <person name="Bruemmer F."/>
            <person name="Labrenz M."/>
            <person name="Spormann A.M."/>
            <person name="Op den Camp H."/>
            <person name="Overmann J."/>
            <person name="Amann R."/>
            <person name="Jetten M.S.M."/>
            <person name="Mascher T."/>
            <person name="Medema M.H."/>
            <person name="Devos D.P."/>
            <person name="Kaster A.-K."/>
            <person name="Ovreas L."/>
            <person name="Rohde M."/>
            <person name="Galperin M.Y."/>
            <person name="Jogler C."/>
        </authorList>
    </citation>
    <scope>NUCLEOTIDE SEQUENCE [LARGE SCALE GENOMIC DNA]</scope>
    <source>
        <strain evidence="9 10">Pla175</strain>
    </source>
</reference>
<comment type="caution">
    <text evidence="8">Lacks conserved residue(s) required for the propagation of feature annotation.</text>
</comment>
<evidence type="ECO:0000313" key="10">
    <source>
        <dbReference type="Proteomes" id="UP000317429"/>
    </source>
</evidence>
<evidence type="ECO:0000256" key="2">
    <source>
        <dbReference type="ARBA" id="ARBA00009784"/>
    </source>
</evidence>
<keyword evidence="10" id="KW-1185">Reference proteome</keyword>
<proteinExistence type="inferred from homology"/>
<evidence type="ECO:0000256" key="7">
    <source>
        <dbReference type="ARBA" id="ARBA00023136"/>
    </source>
</evidence>
<dbReference type="Proteomes" id="UP000317429">
    <property type="component" value="Chromosome"/>
</dbReference>
<dbReference type="AlphaFoldDB" id="A0A518DCL6"/>
<feature type="transmembrane region" description="Helical" evidence="8">
    <location>
        <begin position="240"/>
        <end position="267"/>
    </location>
</feature>
<protein>
    <recommendedName>
        <fullName evidence="8">UPF0056 membrane protein</fullName>
    </recommendedName>
</protein>
<gene>
    <name evidence="9" type="ORF">Pla175_26110</name>
</gene>
<accession>A0A518DCL6</accession>
<keyword evidence="3" id="KW-1003">Cell membrane</keyword>
<dbReference type="PANTHER" id="PTHR33508">
    <property type="entry name" value="UPF0056 MEMBRANE PROTEIN YHCE"/>
    <property type="match status" value="1"/>
</dbReference>
<evidence type="ECO:0000256" key="8">
    <source>
        <dbReference type="RuleBase" id="RU362048"/>
    </source>
</evidence>
<feature type="transmembrane region" description="Helical" evidence="8">
    <location>
        <begin position="173"/>
        <end position="194"/>
    </location>
</feature>
<name>A0A518DCL6_9BACT</name>
<evidence type="ECO:0000256" key="6">
    <source>
        <dbReference type="ARBA" id="ARBA00022989"/>
    </source>
</evidence>